<dbReference type="PANTHER" id="PTHR43434:SF1">
    <property type="entry name" value="PHOSPHOGLYCOLATE PHOSPHATASE"/>
    <property type="match status" value="1"/>
</dbReference>
<evidence type="ECO:0000313" key="2">
    <source>
        <dbReference type="Proteomes" id="UP000295718"/>
    </source>
</evidence>
<keyword evidence="1" id="KW-0378">Hydrolase</keyword>
<dbReference type="InterPro" id="IPR023214">
    <property type="entry name" value="HAD_sf"/>
</dbReference>
<dbReference type="Pfam" id="PF00702">
    <property type="entry name" value="Hydrolase"/>
    <property type="match status" value="1"/>
</dbReference>
<dbReference type="Gene3D" id="3.40.50.1000">
    <property type="entry name" value="HAD superfamily/HAD-like"/>
    <property type="match status" value="1"/>
</dbReference>
<evidence type="ECO:0000313" key="1">
    <source>
        <dbReference type="EMBL" id="TCL57144.1"/>
    </source>
</evidence>
<dbReference type="NCBIfam" id="TIGR01549">
    <property type="entry name" value="HAD-SF-IA-v1"/>
    <property type="match status" value="1"/>
</dbReference>
<dbReference type="PROSITE" id="PS01228">
    <property type="entry name" value="COF_1"/>
    <property type="match status" value="1"/>
</dbReference>
<dbReference type="PANTHER" id="PTHR43434">
    <property type="entry name" value="PHOSPHOGLYCOLATE PHOSPHATASE"/>
    <property type="match status" value="1"/>
</dbReference>
<dbReference type="RefSeq" id="WP_031391851.1">
    <property type="nucleotide sequence ID" value="NZ_JPNB01000002.1"/>
</dbReference>
<proteinExistence type="predicted"/>
<dbReference type="CDD" id="cd01427">
    <property type="entry name" value="HAD_like"/>
    <property type="match status" value="1"/>
</dbReference>
<dbReference type="OrthoDB" id="9807630at2"/>
<dbReference type="InterPro" id="IPR006439">
    <property type="entry name" value="HAD-SF_hydro_IA"/>
</dbReference>
<name>A0A4R1QXW0_9FIRM</name>
<keyword evidence="2" id="KW-1185">Reference proteome</keyword>
<gene>
    <name evidence="1" type="ORF">EDD76_1096</name>
</gene>
<dbReference type="SFLD" id="SFLDS00003">
    <property type="entry name" value="Haloacid_Dehalogenase"/>
    <property type="match status" value="1"/>
</dbReference>
<dbReference type="AlphaFoldDB" id="A0A4R1QXW0"/>
<sequence length="234" mass="27456">MKNKNAIFISKKLMEYHAVILDVDGTLYSQPSLRFSMAIDLIKHYIFHPLRIKELLIIKKYRLVRENWESIVLEAVKVPFSIEEMQYTYVAEQMNTSPEHVRELILYWLHKHPLKLITKYKDSKLIDYMKYLRESGTIIIVYSDYPAAEKLDAMGISPDYVFCSSDMEINCMKPNPKAMYVILEKLHEVPGNVVMIGDRYSKDGLAAKNAGMDFIILARFIFRRANLYQQLFIK</sequence>
<comment type="caution">
    <text evidence="1">The sequence shown here is derived from an EMBL/GenBank/DDBJ whole genome shotgun (WGS) entry which is preliminary data.</text>
</comment>
<dbReference type="GO" id="GO:0008967">
    <property type="term" value="F:phosphoglycolate phosphatase activity"/>
    <property type="evidence" value="ECO:0007669"/>
    <property type="project" value="TreeGrafter"/>
</dbReference>
<dbReference type="GO" id="GO:0006281">
    <property type="term" value="P:DNA repair"/>
    <property type="evidence" value="ECO:0007669"/>
    <property type="project" value="TreeGrafter"/>
</dbReference>
<protein>
    <submittedName>
        <fullName evidence="1">Putative hydrolase of the HAD superfamily</fullName>
    </submittedName>
</protein>
<reference evidence="1 2" key="1">
    <citation type="submission" date="2019-03" db="EMBL/GenBank/DDBJ databases">
        <title>Genomic Encyclopedia of Type Strains, Phase IV (KMG-IV): sequencing the most valuable type-strain genomes for metagenomic binning, comparative biology and taxonomic classification.</title>
        <authorList>
            <person name="Goeker M."/>
        </authorList>
    </citation>
    <scope>NUCLEOTIDE SEQUENCE [LARGE SCALE GENOMIC DNA]</scope>
    <source>
        <strain evidence="1 2">DSM 100556</strain>
    </source>
</reference>
<dbReference type="STRING" id="1469948.GCA_000732725_03207"/>
<dbReference type="SFLD" id="SFLDG01129">
    <property type="entry name" value="C1.5:_HAD__Beta-PGM__Phosphata"/>
    <property type="match status" value="1"/>
</dbReference>
<dbReference type="Proteomes" id="UP000295718">
    <property type="component" value="Unassembled WGS sequence"/>
</dbReference>
<accession>A0A4R1QXW0</accession>
<organism evidence="1 2">
    <name type="scientific">Kineothrix alysoides</name>
    <dbReference type="NCBI Taxonomy" id="1469948"/>
    <lineage>
        <taxon>Bacteria</taxon>
        <taxon>Bacillati</taxon>
        <taxon>Bacillota</taxon>
        <taxon>Clostridia</taxon>
        <taxon>Lachnospirales</taxon>
        <taxon>Lachnospiraceae</taxon>
        <taxon>Kineothrix</taxon>
    </lineage>
</organism>
<dbReference type="InterPro" id="IPR036412">
    <property type="entry name" value="HAD-like_sf"/>
</dbReference>
<dbReference type="SUPFAM" id="SSF56784">
    <property type="entry name" value="HAD-like"/>
    <property type="match status" value="1"/>
</dbReference>
<dbReference type="EMBL" id="SLUO01000009">
    <property type="protein sequence ID" value="TCL57144.1"/>
    <property type="molecule type" value="Genomic_DNA"/>
</dbReference>
<dbReference type="Gene3D" id="1.10.150.520">
    <property type="match status" value="1"/>
</dbReference>
<dbReference type="InterPro" id="IPR050155">
    <property type="entry name" value="HAD-like_hydrolase_sf"/>
</dbReference>